<accession>A0ABY3FNF9</accession>
<comment type="caution">
    <text evidence="1">The sequence shown here is derived from an EMBL/GenBank/DDBJ whole genome shotgun (WGS) entry which is preliminary data.</text>
</comment>
<dbReference type="InterPro" id="IPR036648">
    <property type="entry name" value="CN_Hdrase_a/SCN_Hdrase_g_sf"/>
</dbReference>
<dbReference type="InterPro" id="IPR022513">
    <property type="entry name" value="TOMM_pelo"/>
</dbReference>
<dbReference type="EMBL" id="VLKO01000001">
    <property type="protein sequence ID" value="TWI03221.1"/>
    <property type="molecule type" value="Genomic_DNA"/>
</dbReference>
<reference evidence="1 2" key="1">
    <citation type="journal article" date="2015" name="Stand. Genomic Sci.">
        <title>Genomic Encyclopedia of Bacterial and Archaeal Type Strains, Phase III: the genomes of soil and plant-associated and newly described type strains.</title>
        <authorList>
            <person name="Whitman W.B."/>
            <person name="Woyke T."/>
            <person name="Klenk H.P."/>
            <person name="Zhou Y."/>
            <person name="Lilburn T.G."/>
            <person name="Beck B.J."/>
            <person name="De Vos P."/>
            <person name="Vandamme P."/>
            <person name="Eisen J.A."/>
            <person name="Garrity G."/>
            <person name="Hugenholtz P."/>
            <person name="Kyrpides N.C."/>
        </authorList>
    </citation>
    <scope>NUCLEOTIDE SEQUENCE [LARGE SCALE GENOMIC DNA]</scope>
    <source>
        <strain evidence="1 2">CGMCC 1.6847</strain>
    </source>
</reference>
<dbReference type="NCBIfam" id="TIGR03793">
    <property type="entry name" value="leader_NHLP"/>
    <property type="match status" value="1"/>
</dbReference>
<keyword evidence="2" id="KW-1185">Reference proteome</keyword>
<evidence type="ECO:0000313" key="1">
    <source>
        <dbReference type="EMBL" id="TWI03221.1"/>
    </source>
</evidence>
<dbReference type="Proteomes" id="UP000317519">
    <property type="component" value="Unassembled WGS sequence"/>
</dbReference>
<name>A0ABY3FNF9_9FLAO</name>
<proteinExistence type="predicted"/>
<dbReference type="RefSeq" id="WP_144889007.1">
    <property type="nucleotide sequence ID" value="NZ_VLKO01000001.1"/>
</dbReference>
<organism evidence="1 2">
    <name type="scientific">Flavobacterium tiangeerense</name>
    <dbReference type="NCBI Taxonomy" id="459471"/>
    <lineage>
        <taxon>Bacteria</taxon>
        <taxon>Pseudomonadati</taxon>
        <taxon>Bacteroidota</taxon>
        <taxon>Flavobacteriia</taxon>
        <taxon>Flavobacteriales</taxon>
        <taxon>Flavobacteriaceae</taxon>
        <taxon>Flavobacterium</taxon>
    </lineage>
</organism>
<sequence length="105" mass="11968">MEFTQDQKLYAEIVQKAWEDKSFKDELMTNPIAAIERLTGKKINLPPGKKMIVRDQTDESSVYINIPAKVDFDNMELNEEQLEAVAGGKSPIKDFLLFICPSFNV</sequence>
<protein>
    <submittedName>
        <fullName evidence="1">Ribosomally synthesized peptide</fullName>
    </submittedName>
</protein>
<dbReference type="SUPFAM" id="SSF56209">
    <property type="entry name" value="Nitrile hydratase alpha chain"/>
    <property type="match status" value="1"/>
</dbReference>
<evidence type="ECO:0000313" key="2">
    <source>
        <dbReference type="Proteomes" id="UP000317519"/>
    </source>
</evidence>
<gene>
    <name evidence="1" type="ORF">IQ05_00151</name>
</gene>
<dbReference type="Gene3D" id="3.90.330.10">
    <property type="entry name" value="Nitrile hydratase alpha /Thiocyanate hydrolase gamma"/>
    <property type="match status" value="1"/>
</dbReference>